<dbReference type="InterPro" id="IPR006771">
    <property type="entry name" value="CetA-like"/>
</dbReference>
<keyword evidence="3" id="KW-1185">Reference proteome</keyword>
<feature type="chain" id="PRO_5026168992" evidence="1">
    <location>
        <begin position="20"/>
        <end position="162"/>
    </location>
</feature>
<reference evidence="2 3" key="1">
    <citation type="journal article" date="2016" name="Sci. Rep.">
        <title>Peltaster fructicola genome reveals evolution from an invasive phytopathogen to an ectophytic parasite.</title>
        <authorList>
            <person name="Xu C."/>
            <person name="Chen H."/>
            <person name="Gleason M.L."/>
            <person name="Xu J.R."/>
            <person name="Liu H."/>
            <person name="Zhang R."/>
            <person name="Sun G."/>
        </authorList>
    </citation>
    <scope>NUCLEOTIDE SEQUENCE [LARGE SCALE GENOMIC DNA]</scope>
    <source>
        <strain evidence="2 3">LNHT1506</strain>
    </source>
</reference>
<accession>A0A6H0XWH2</accession>
<evidence type="ECO:0000256" key="1">
    <source>
        <dbReference type="SAM" id="SignalP"/>
    </source>
</evidence>
<evidence type="ECO:0000313" key="2">
    <source>
        <dbReference type="EMBL" id="QIW99010.1"/>
    </source>
</evidence>
<feature type="signal peptide" evidence="1">
    <location>
        <begin position="1"/>
        <end position="19"/>
    </location>
</feature>
<dbReference type="Proteomes" id="UP000503462">
    <property type="component" value="Chromosome 3"/>
</dbReference>
<name>A0A6H0XWH2_9PEZI</name>
<sequence length="162" mass="17556">MYQSLLLIPLALLASTTRAGETSPGSAVIINACSYEIYIDVRNLDGESTSVTISSTGYWSQQWTSLDSQHGWTFAMANVPNSNAPLEFEYTRTLPGSQTASDTVFWDLNCDLGDPWQGDWKLSDPNDASIQQACSQSPEDDNAVQMCSPSDTVSLTLCASQA</sequence>
<proteinExistence type="predicted"/>
<gene>
    <name evidence="2" type="ORF">AMS68_004528</name>
</gene>
<dbReference type="EMBL" id="CP051141">
    <property type="protein sequence ID" value="QIW99010.1"/>
    <property type="molecule type" value="Genomic_DNA"/>
</dbReference>
<dbReference type="Pfam" id="PF04681">
    <property type="entry name" value="Bys1"/>
    <property type="match status" value="1"/>
</dbReference>
<dbReference type="AlphaFoldDB" id="A0A6H0XWH2"/>
<keyword evidence="1" id="KW-0732">Signal</keyword>
<evidence type="ECO:0000313" key="3">
    <source>
        <dbReference type="Proteomes" id="UP000503462"/>
    </source>
</evidence>
<organism evidence="2 3">
    <name type="scientific">Peltaster fructicola</name>
    <dbReference type="NCBI Taxonomy" id="286661"/>
    <lineage>
        <taxon>Eukaryota</taxon>
        <taxon>Fungi</taxon>
        <taxon>Dikarya</taxon>
        <taxon>Ascomycota</taxon>
        <taxon>Pezizomycotina</taxon>
        <taxon>Dothideomycetes</taxon>
        <taxon>Dothideomycetes incertae sedis</taxon>
        <taxon>Peltaster</taxon>
    </lineage>
</organism>
<protein>
    <submittedName>
        <fullName evidence="2">Uncharacterized protein</fullName>
    </submittedName>
</protein>